<feature type="domain" description="4Fe-4S ferredoxin-type" evidence="5">
    <location>
        <begin position="132"/>
        <end position="161"/>
    </location>
</feature>
<dbReference type="PROSITE" id="PS51379">
    <property type="entry name" value="4FE4S_FER_2"/>
    <property type="match status" value="2"/>
</dbReference>
<keyword evidence="3" id="KW-0408">Iron</keyword>
<dbReference type="InterPro" id="IPR017896">
    <property type="entry name" value="4Fe4S_Fe-S-bd"/>
</dbReference>
<evidence type="ECO:0000313" key="6">
    <source>
        <dbReference type="EMBL" id="CAJ31216.1"/>
    </source>
</evidence>
<proteinExistence type="predicted"/>
<sequence length="248" mass="27120">MKNELDRREFVKIGGLVTAGTAVGLGLPLLPLYRASATGEVADLSGVRWGMVIDITKCPDGCTACVDACRKENNVALHGDPKTDIHWIRKAKISRRVENASEFSAPLLCNHCDNPPCALVCPVQATYKRKDGIVICDKHRCIGCRYCLIACPYNMRMFNFQSNHDPQNKTYPTRAHGVSESCHFCSHRLDQGLQPACVDACKNAGGGAMVFGDLNDSSSEVAKVVAGRRVRALREDLGTHPKVFYIGL</sequence>
<dbReference type="AlphaFoldDB" id="Q3IBI0"/>
<dbReference type="Pfam" id="PF13247">
    <property type="entry name" value="Fer4_11"/>
    <property type="match status" value="1"/>
</dbReference>
<dbReference type="PANTHER" id="PTHR43177:SF3">
    <property type="entry name" value="PROTEIN NRFC HOMOLOG"/>
    <property type="match status" value="1"/>
</dbReference>
<accession>Q3IBI0</accession>
<dbReference type="Gene3D" id="3.30.70.20">
    <property type="match status" value="2"/>
</dbReference>
<protein>
    <submittedName>
        <fullName evidence="6">Hdr-like menaquinol-oxidizing enzyme, subunit A (HmeA)</fullName>
    </submittedName>
</protein>
<dbReference type="EMBL" id="CT025836">
    <property type="protein sequence ID" value="CAJ31216.1"/>
    <property type="molecule type" value="Genomic_DNA"/>
</dbReference>
<keyword evidence="2" id="KW-0479">Metal-binding</keyword>
<evidence type="ECO:0000256" key="3">
    <source>
        <dbReference type="ARBA" id="ARBA00023004"/>
    </source>
</evidence>
<dbReference type="CDD" id="cd10551">
    <property type="entry name" value="PsrB"/>
    <property type="match status" value="1"/>
</dbReference>
<evidence type="ECO:0000256" key="1">
    <source>
        <dbReference type="ARBA" id="ARBA00022485"/>
    </source>
</evidence>
<keyword evidence="1" id="KW-0004">4Fe-4S</keyword>
<reference evidence="6" key="1">
    <citation type="journal article" date="2005" name="J. Bacteriol.">
        <title>Clustered genes related to sulfate respiration in uncultured prokaryotes support the theory of their concomitant horizontal transfer.</title>
        <authorList>
            <person name="Mussmann M."/>
            <person name="Richter M."/>
            <person name="Lombardot T."/>
            <person name="Meyerdierks A."/>
            <person name="Kuever J."/>
            <person name="Kube M."/>
            <person name="Glockner F.O."/>
            <person name="Amann R."/>
        </authorList>
    </citation>
    <scope>NUCLEOTIDE SEQUENCE</scope>
</reference>
<dbReference type="SUPFAM" id="SSF54862">
    <property type="entry name" value="4Fe-4S ferredoxins"/>
    <property type="match status" value="1"/>
</dbReference>
<dbReference type="GO" id="GO:0051539">
    <property type="term" value="F:4 iron, 4 sulfur cluster binding"/>
    <property type="evidence" value="ECO:0007669"/>
    <property type="project" value="UniProtKB-KW"/>
</dbReference>
<dbReference type="PANTHER" id="PTHR43177">
    <property type="entry name" value="PROTEIN NRFC"/>
    <property type="match status" value="1"/>
</dbReference>
<evidence type="ECO:0000256" key="2">
    <source>
        <dbReference type="ARBA" id="ARBA00022723"/>
    </source>
</evidence>
<dbReference type="InterPro" id="IPR017900">
    <property type="entry name" value="4Fe4S_Fe_S_CS"/>
</dbReference>
<evidence type="ECO:0000259" key="5">
    <source>
        <dbReference type="PROSITE" id="PS51379"/>
    </source>
</evidence>
<dbReference type="PROSITE" id="PS00198">
    <property type="entry name" value="4FE4S_FER_1"/>
    <property type="match status" value="1"/>
</dbReference>
<gene>
    <name evidence="6" type="primary">hmeA</name>
    <name evidence="6" type="ORF">ws7f8_28</name>
</gene>
<dbReference type="NCBIfam" id="NF045797">
    <property type="entry name" value="DsrO"/>
    <property type="match status" value="1"/>
</dbReference>
<dbReference type="PROSITE" id="PS51318">
    <property type="entry name" value="TAT"/>
    <property type="match status" value="1"/>
</dbReference>
<feature type="domain" description="4Fe-4S ferredoxin-type" evidence="5">
    <location>
        <begin position="49"/>
        <end position="80"/>
    </location>
</feature>
<name>Q3IBI0_9BACT</name>
<dbReference type="InterPro" id="IPR006311">
    <property type="entry name" value="TAT_signal"/>
</dbReference>
<evidence type="ECO:0000256" key="4">
    <source>
        <dbReference type="ARBA" id="ARBA00023014"/>
    </source>
</evidence>
<dbReference type="InterPro" id="IPR050954">
    <property type="entry name" value="ET_IronSulfur_Cluster-Binding"/>
</dbReference>
<dbReference type="GO" id="GO:0046872">
    <property type="term" value="F:metal ion binding"/>
    <property type="evidence" value="ECO:0007669"/>
    <property type="project" value="UniProtKB-KW"/>
</dbReference>
<organism evidence="6">
    <name type="scientific">uncultured sulfate-reducing bacterium</name>
    <dbReference type="NCBI Taxonomy" id="153939"/>
    <lineage>
        <taxon>Bacteria</taxon>
        <taxon>environmental samples</taxon>
    </lineage>
</organism>
<dbReference type="InterPro" id="IPR054822">
    <property type="entry name" value="DsrO-like"/>
</dbReference>
<keyword evidence="4" id="KW-0411">Iron-sulfur</keyword>